<proteinExistence type="predicted"/>
<sequence length="176" mass="18004">MCGSPLAVRQAVGSASRSRSEPLASHRARSSQTVGVPRIASGAFRVTEPPGKREDHVQTLRLAARALTQQRAHGPGAGNSSPRETSSGQGQGQRGTGSLCTRVQAPEFSPRATAVTVLPASLLSAWGARAGHVVSQVPAWLGQASSARPASCPEPCAPAPSRCPRPPAVTGPPCPP</sequence>
<dbReference type="Proteomes" id="UP001162501">
    <property type="component" value="Chromosome 28"/>
</dbReference>
<gene>
    <name evidence="1" type="ORF">MRATA1EN22A_LOCUS17851</name>
</gene>
<protein>
    <submittedName>
        <fullName evidence="1">Uncharacterized protein</fullName>
    </submittedName>
</protein>
<name>A0AC59ZFW0_RANTA</name>
<dbReference type="EMBL" id="OX596112">
    <property type="protein sequence ID" value="CAN0405376.1"/>
    <property type="molecule type" value="Genomic_DNA"/>
</dbReference>
<evidence type="ECO:0000313" key="2">
    <source>
        <dbReference type="Proteomes" id="UP001162501"/>
    </source>
</evidence>
<evidence type="ECO:0000313" key="1">
    <source>
        <dbReference type="EMBL" id="CAN0405376.1"/>
    </source>
</evidence>
<organism evidence="1 2">
    <name type="scientific">Rangifer tarandus platyrhynchus</name>
    <name type="common">Svalbard reindeer</name>
    <dbReference type="NCBI Taxonomy" id="3082113"/>
    <lineage>
        <taxon>Eukaryota</taxon>
        <taxon>Metazoa</taxon>
        <taxon>Chordata</taxon>
        <taxon>Craniata</taxon>
        <taxon>Vertebrata</taxon>
        <taxon>Euteleostomi</taxon>
        <taxon>Mammalia</taxon>
        <taxon>Eutheria</taxon>
        <taxon>Laurasiatheria</taxon>
        <taxon>Artiodactyla</taxon>
        <taxon>Ruminantia</taxon>
        <taxon>Pecora</taxon>
        <taxon>Cervidae</taxon>
        <taxon>Odocoileinae</taxon>
        <taxon>Rangifer</taxon>
    </lineage>
</organism>
<accession>A0AC59ZFW0</accession>
<reference evidence="1" key="1">
    <citation type="submission" date="2023-05" db="EMBL/GenBank/DDBJ databases">
        <authorList>
            <consortium name="ELIXIR-Norway"/>
        </authorList>
    </citation>
    <scope>NUCLEOTIDE SEQUENCE</scope>
</reference>
<reference evidence="1" key="2">
    <citation type="submission" date="2025-03" db="EMBL/GenBank/DDBJ databases">
        <authorList>
            <consortium name="ELIXIR-Norway"/>
            <consortium name="Elixir Norway"/>
        </authorList>
    </citation>
    <scope>NUCLEOTIDE SEQUENCE</scope>
</reference>